<dbReference type="RefSeq" id="WP_184227326.1">
    <property type="nucleotide sequence ID" value="NZ_JACHDE010000009.1"/>
</dbReference>
<dbReference type="PANTHER" id="PTHR43305">
    <property type="entry name" value="FAMILY N-ACETYLTRANSFERASE, PUTATIVE (AFU_ORTHOLOGUE AFUA_2G01380)-RELATED"/>
    <property type="match status" value="1"/>
</dbReference>
<keyword evidence="2" id="KW-0687">Ribonucleoprotein</keyword>
<dbReference type="GO" id="GO:0016747">
    <property type="term" value="F:acyltransferase activity, transferring groups other than amino-acyl groups"/>
    <property type="evidence" value="ECO:0007669"/>
    <property type="project" value="InterPro"/>
</dbReference>
<dbReference type="Gene3D" id="3.40.630.30">
    <property type="match status" value="1"/>
</dbReference>
<dbReference type="InterPro" id="IPR016181">
    <property type="entry name" value="Acyl_CoA_acyltransferase"/>
</dbReference>
<dbReference type="InterPro" id="IPR000182">
    <property type="entry name" value="GNAT_dom"/>
</dbReference>
<dbReference type="Pfam" id="PF00583">
    <property type="entry name" value="Acetyltransf_1"/>
    <property type="match status" value="1"/>
</dbReference>
<evidence type="ECO:0000259" key="1">
    <source>
        <dbReference type="PROSITE" id="PS51186"/>
    </source>
</evidence>
<evidence type="ECO:0000313" key="3">
    <source>
        <dbReference type="Proteomes" id="UP000592820"/>
    </source>
</evidence>
<dbReference type="AlphaFoldDB" id="A0A7W8P531"/>
<accession>A0A7W8P531</accession>
<feature type="domain" description="N-acetyltransferase" evidence="1">
    <location>
        <begin position="2"/>
        <end position="160"/>
    </location>
</feature>
<proteinExistence type="predicted"/>
<dbReference type="PROSITE" id="PS51186">
    <property type="entry name" value="GNAT"/>
    <property type="match status" value="1"/>
</dbReference>
<organism evidence="2 3">
    <name type="scientific">Paraburkholderia youngii</name>
    <dbReference type="NCBI Taxonomy" id="2782701"/>
    <lineage>
        <taxon>Bacteria</taxon>
        <taxon>Pseudomonadati</taxon>
        <taxon>Pseudomonadota</taxon>
        <taxon>Betaproteobacteria</taxon>
        <taxon>Burkholderiales</taxon>
        <taxon>Burkholderiaceae</taxon>
        <taxon>Paraburkholderia</taxon>
    </lineage>
</organism>
<comment type="caution">
    <text evidence="2">The sequence shown here is derived from an EMBL/GenBank/DDBJ whole genome shotgun (WGS) entry which is preliminary data.</text>
</comment>
<evidence type="ECO:0000313" key="2">
    <source>
        <dbReference type="EMBL" id="MBB5402720.1"/>
    </source>
</evidence>
<dbReference type="GO" id="GO:0005840">
    <property type="term" value="C:ribosome"/>
    <property type="evidence" value="ECO:0007669"/>
    <property type="project" value="UniProtKB-KW"/>
</dbReference>
<dbReference type="EMBL" id="JACHDE010000009">
    <property type="protein sequence ID" value="MBB5402720.1"/>
    <property type="molecule type" value="Genomic_DNA"/>
</dbReference>
<dbReference type="CDD" id="cd04301">
    <property type="entry name" value="NAT_SF"/>
    <property type="match status" value="1"/>
</dbReference>
<keyword evidence="2" id="KW-0689">Ribosomal protein</keyword>
<dbReference type="SUPFAM" id="SSF55729">
    <property type="entry name" value="Acyl-CoA N-acyltransferases (Nat)"/>
    <property type="match status" value="1"/>
</dbReference>
<reference evidence="2 3" key="1">
    <citation type="submission" date="2020-08" db="EMBL/GenBank/DDBJ databases">
        <title>Genomic Encyclopedia of Type Strains, Phase IV (KMG-V): Genome sequencing to study the core and pangenomes of soil and plant-associated prokaryotes.</title>
        <authorList>
            <person name="Whitman W."/>
        </authorList>
    </citation>
    <scope>NUCLEOTIDE SEQUENCE [LARGE SCALE GENOMIC DNA]</scope>
    <source>
        <strain evidence="2 3">JPY162</strain>
    </source>
</reference>
<gene>
    <name evidence="2" type="ORF">HDG41_004806</name>
</gene>
<sequence length="165" mass="18288">MIHLHTARFPEQIEAVRTVFREYAESLGFDLCFQQFDDELASLPGKFAVPRGRVLLASNGTGDDPGDIVGCVAMRPIDDTICEMKRLYVRPAGRGLHVGRQLATRILAAAKEAGYRRMRLDTLPTMQAALGLYASLGFEPIDAYVFNPIPGAIFLECDLTRPRSM</sequence>
<dbReference type="PANTHER" id="PTHR43305:SF1">
    <property type="entry name" value="FAMILY N-ACETYLTRANSFERASE, PUTATIVE (AFU_ORTHOLOGUE AFUA_2G01380)-RELATED"/>
    <property type="match status" value="1"/>
</dbReference>
<name>A0A7W8P531_9BURK</name>
<dbReference type="Proteomes" id="UP000592820">
    <property type="component" value="Unassembled WGS sequence"/>
</dbReference>
<protein>
    <submittedName>
        <fullName evidence="2">Ribosomal protein S18 acetylase RimI-like enzyme</fullName>
    </submittedName>
</protein>
<dbReference type="InterPro" id="IPR052777">
    <property type="entry name" value="Acetyltransferase_Enz"/>
</dbReference>